<dbReference type="InterPro" id="IPR012312">
    <property type="entry name" value="Hemerythrin-like"/>
</dbReference>
<protein>
    <recommendedName>
        <fullName evidence="1">Hemerythrin-like domain-containing protein</fullName>
    </recommendedName>
</protein>
<proteinExistence type="predicted"/>
<dbReference type="Gene3D" id="1.20.120.520">
    <property type="entry name" value="nmb1532 protein domain like"/>
    <property type="match status" value="1"/>
</dbReference>
<dbReference type="Pfam" id="PF01814">
    <property type="entry name" value="Hemerythrin"/>
    <property type="match status" value="1"/>
</dbReference>
<evidence type="ECO:0000313" key="2">
    <source>
        <dbReference type="EMBL" id="RYP86281.1"/>
    </source>
</evidence>
<dbReference type="EMBL" id="SDKM01000012">
    <property type="protein sequence ID" value="RYP86281.1"/>
    <property type="molecule type" value="Genomic_DNA"/>
</dbReference>
<accession>A0A4Q4ZFT8</accession>
<gene>
    <name evidence="2" type="ORF">EKO23_10025</name>
</gene>
<feature type="domain" description="Hemerythrin-like" evidence="1">
    <location>
        <begin position="13"/>
        <end position="138"/>
    </location>
</feature>
<name>A0A4Q4ZFT8_9ACTN</name>
<dbReference type="Proteomes" id="UP000295198">
    <property type="component" value="Unassembled WGS sequence"/>
</dbReference>
<reference evidence="2 3" key="1">
    <citation type="submission" date="2019-01" db="EMBL/GenBank/DDBJ databases">
        <title>Nocardioides guangzhouensis sp. nov., an actinobacterium isolated from soil.</title>
        <authorList>
            <person name="Fu Y."/>
            <person name="Cai Y."/>
            <person name="Lin Z."/>
            <person name="Chen P."/>
        </authorList>
    </citation>
    <scope>NUCLEOTIDE SEQUENCE [LARGE SCALE GENOMIC DNA]</scope>
    <source>
        <strain evidence="2 3">130</strain>
    </source>
</reference>
<comment type="caution">
    <text evidence="2">The sequence shown here is derived from an EMBL/GenBank/DDBJ whole genome shotgun (WGS) entry which is preliminary data.</text>
</comment>
<keyword evidence="3" id="KW-1185">Reference proteome</keyword>
<dbReference type="RefSeq" id="WP_134716782.1">
    <property type="nucleotide sequence ID" value="NZ_SDKM01000012.1"/>
</dbReference>
<dbReference type="AlphaFoldDB" id="A0A4Q4ZFT8"/>
<sequence length="155" mass="17089">MEPSSSTPEQDFLEELRRHRAELRESMSALEDALAAPATADRARWAERVHVALVELSGDFRGHIAITEGHDGLYRDVLETSPRLSGVVAGLTQEHGQICRQVDDLLARLSAPDDIGGVDTVRDLGTTLLGRLVRHRQRGSDLVFEAYEFDIGGET</sequence>
<evidence type="ECO:0000313" key="3">
    <source>
        <dbReference type="Proteomes" id="UP000295198"/>
    </source>
</evidence>
<dbReference type="OrthoDB" id="263362at2"/>
<organism evidence="2 3">
    <name type="scientific">Nocardioides guangzhouensis</name>
    <dbReference type="NCBI Taxonomy" id="2497878"/>
    <lineage>
        <taxon>Bacteria</taxon>
        <taxon>Bacillati</taxon>
        <taxon>Actinomycetota</taxon>
        <taxon>Actinomycetes</taxon>
        <taxon>Propionibacteriales</taxon>
        <taxon>Nocardioidaceae</taxon>
        <taxon>Nocardioides</taxon>
    </lineage>
</organism>
<evidence type="ECO:0000259" key="1">
    <source>
        <dbReference type="Pfam" id="PF01814"/>
    </source>
</evidence>